<dbReference type="EMBL" id="LR031571">
    <property type="protein sequence ID" value="VDC77921.1"/>
    <property type="molecule type" value="Genomic_DNA"/>
</dbReference>
<evidence type="ECO:0000259" key="5">
    <source>
        <dbReference type="SMART" id="SM00856"/>
    </source>
</evidence>
<keyword evidence="4" id="KW-0472">Membrane</keyword>
<dbReference type="EMBL" id="CM010628">
    <property type="protein sequence ID" value="RID81042.1"/>
    <property type="molecule type" value="Genomic_DNA"/>
</dbReference>
<dbReference type="InterPro" id="IPR006501">
    <property type="entry name" value="Pectinesterase_inhib_dom"/>
</dbReference>
<dbReference type="SUPFAM" id="SSF101148">
    <property type="entry name" value="Plant invertase/pectin methylesterase inhibitor"/>
    <property type="match status" value="1"/>
</dbReference>
<dbReference type="PANTHER" id="PTHR31080:SF68">
    <property type="entry name" value="PLANT INVERTASE_PECTIN METHYLESTERASE INHIBITOR SUPERFAMILY PROTEIN"/>
    <property type="match status" value="1"/>
</dbReference>
<gene>
    <name evidence="8" type="ORF">BRAA01T04423Z</name>
    <name evidence="6" type="ORF">BRAPAZ1V2_A01P49130.2</name>
    <name evidence="7" type="ORF">BRARA_A03654</name>
</gene>
<feature type="transmembrane region" description="Helical" evidence="4">
    <location>
        <begin position="6"/>
        <end position="24"/>
    </location>
</feature>
<evidence type="ECO:0000313" key="6">
    <source>
        <dbReference type="EMBL" id="CAG7890837.1"/>
    </source>
</evidence>
<dbReference type="Proteomes" id="UP000694005">
    <property type="component" value="Chromosome A01"/>
</dbReference>
<feature type="compositionally biased region" description="Low complexity" evidence="3">
    <location>
        <begin position="42"/>
        <end position="51"/>
    </location>
</feature>
<dbReference type="GO" id="GO:0004857">
    <property type="term" value="F:enzyme inhibitor activity"/>
    <property type="evidence" value="ECO:0007669"/>
    <property type="project" value="InterPro"/>
</dbReference>
<dbReference type="CDD" id="cd15800">
    <property type="entry name" value="PMEI-like_2"/>
    <property type="match status" value="1"/>
</dbReference>
<organism evidence="7 9">
    <name type="scientific">Brassica campestris</name>
    <name type="common">Field mustard</name>
    <dbReference type="NCBI Taxonomy" id="3711"/>
    <lineage>
        <taxon>Eukaryota</taxon>
        <taxon>Viridiplantae</taxon>
        <taxon>Streptophyta</taxon>
        <taxon>Embryophyta</taxon>
        <taxon>Tracheophyta</taxon>
        <taxon>Spermatophyta</taxon>
        <taxon>Magnoliopsida</taxon>
        <taxon>eudicotyledons</taxon>
        <taxon>Gunneridae</taxon>
        <taxon>Pentapetalae</taxon>
        <taxon>rosids</taxon>
        <taxon>malvids</taxon>
        <taxon>Brassicales</taxon>
        <taxon>Brassicaceae</taxon>
        <taxon>Brassiceae</taxon>
        <taxon>Brassica</taxon>
    </lineage>
</organism>
<accession>A0A398ATW7</accession>
<feature type="region of interest" description="Disordered" evidence="3">
    <location>
        <begin position="42"/>
        <end position="195"/>
    </location>
</feature>
<evidence type="ECO:0000313" key="10">
    <source>
        <dbReference type="Proteomes" id="UP000694005"/>
    </source>
</evidence>
<name>A0A398ATW7_BRACM</name>
<reference evidence="7 9" key="1">
    <citation type="submission" date="2018-06" db="EMBL/GenBank/DDBJ databases">
        <title>WGS assembly of Brassica rapa FPsc.</title>
        <authorList>
            <person name="Bowman J."/>
            <person name="Kohchi T."/>
            <person name="Yamato K."/>
            <person name="Jenkins J."/>
            <person name="Shu S."/>
            <person name="Ishizaki K."/>
            <person name="Yamaoka S."/>
            <person name="Nishihama R."/>
            <person name="Nakamura Y."/>
            <person name="Berger F."/>
            <person name="Adam C."/>
            <person name="Aki S."/>
            <person name="Althoff F."/>
            <person name="Araki T."/>
            <person name="Arteaga-Vazquez M."/>
            <person name="Balasubrmanian S."/>
            <person name="Bauer D."/>
            <person name="Boehm C."/>
            <person name="Briginshaw L."/>
            <person name="Caballero-Perez J."/>
            <person name="Catarino B."/>
            <person name="Chen F."/>
            <person name="Chiyoda S."/>
            <person name="Chovatia M."/>
            <person name="Davies K."/>
            <person name="Delmans M."/>
            <person name="Demura T."/>
            <person name="Dierschke T."/>
            <person name="Dolan L."/>
            <person name="Dorantes-Acosta A."/>
            <person name="Eklund D."/>
            <person name="Florent S."/>
            <person name="Flores-Sandoval E."/>
            <person name="Fujiyama A."/>
            <person name="Fukuzawa H."/>
            <person name="Galik B."/>
            <person name="Grimanelli D."/>
            <person name="Grimwood J."/>
            <person name="Grossniklaus U."/>
            <person name="Hamada T."/>
            <person name="Haseloff J."/>
            <person name="Hetherington A."/>
            <person name="Higo A."/>
            <person name="Hirakawa Y."/>
            <person name="Hundley H."/>
            <person name="Ikeda Y."/>
            <person name="Inoue K."/>
            <person name="Inoue S."/>
            <person name="Ishida S."/>
            <person name="Jia Q."/>
            <person name="Kakita M."/>
            <person name="Kanazawa T."/>
            <person name="Kawai Y."/>
            <person name="Kawashima T."/>
            <person name="Kennedy M."/>
            <person name="Kinose K."/>
            <person name="Kinoshita T."/>
            <person name="Kohara Y."/>
            <person name="Koide E."/>
            <person name="Komatsu K."/>
            <person name="Kopischke S."/>
            <person name="Kubo M."/>
            <person name="Kyozuka J."/>
            <person name="Lagercrantz U."/>
            <person name="Lin S."/>
            <person name="Lindquist E."/>
            <person name="Lipzen A."/>
            <person name="Lu C."/>
            <person name="Luna E."/>
            <person name="Martienssen R."/>
            <person name="Minamino N."/>
            <person name="Mizutani M."/>
            <person name="Mizutani M."/>
            <person name="Mochizuki N."/>
            <person name="Monte I."/>
            <person name="Mosher R."/>
            <person name="Nagasaki H."/>
            <person name="Nakagami H."/>
            <person name="Naramoto S."/>
            <person name="Nishitani K."/>
            <person name="Ohtani M."/>
            <person name="Okamoto T."/>
            <person name="Okumura M."/>
            <person name="Phillips J."/>
            <person name="Pollak B."/>
            <person name="Reinders A."/>
            <person name="Roevekamp M."/>
            <person name="Sano R."/>
            <person name="Sawa S."/>
            <person name="Schmid M."/>
            <person name="Shirakawa M."/>
            <person name="Solano R."/>
            <person name="Spunde A."/>
            <person name="Suetsugu N."/>
            <person name="Sugano S."/>
            <person name="Sugiyama A."/>
            <person name="Sun R."/>
            <person name="Suzuki Y."/>
            <person name="Takenaka M."/>
            <person name="Takezawa D."/>
            <person name="Tomogane H."/>
            <person name="Tsuzuki M."/>
            <person name="Ueda T."/>
            <person name="Umeda M."/>
            <person name="Ward J."/>
            <person name="Watanabe Y."/>
            <person name="Yazaki K."/>
            <person name="Yokoyama R."/>
            <person name="Yoshitake Y."/>
            <person name="Yotsui I."/>
            <person name="Zachgo S."/>
            <person name="Schmutz J."/>
        </authorList>
    </citation>
    <scope>NUCLEOTIDE SEQUENCE [LARGE SCALE GENOMIC DNA]</scope>
    <source>
        <strain evidence="9">cv. B-3</strain>
    </source>
</reference>
<dbReference type="Gramene" id="A01p49130.2_BraZ1">
    <property type="protein sequence ID" value="A01p49130.2_BraZ1.CDS.1"/>
    <property type="gene ID" value="A01g49130.2_BraZ1"/>
</dbReference>
<evidence type="ECO:0000313" key="9">
    <source>
        <dbReference type="Proteomes" id="UP000264353"/>
    </source>
</evidence>
<evidence type="ECO:0000313" key="7">
    <source>
        <dbReference type="EMBL" id="RID81042.1"/>
    </source>
</evidence>
<feature type="compositionally biased region" description="Low complexity" evidence="3">
    <location>
        <begin position="68"/>
        <end position="127"/>
    </location>
</feature>
<dbReference type="Pfam" id="PF04043">
    <property type="entry name" value="PMEI"/>
    <property type="match status" value="1"/>
</dbReference>
<feature type="domain" description="Pectinesterase inhibitor" evidence="5">
    <location>
        <begin position="208"/>
        <end position="342"/>
    </location>
</feature>
<sequence>MESDKTFWIIMVIVTVSTFLTPMVESKSAPLRDSYVARSLLSVSPPSESPSSPDPGPEVENTIAIPASSPTEIDIDSPSPSPGAPADSISPTNAPTTSSPSPSPEAPANAPATDSPSPSPVVDMDSPLPSPEAPVDSTSPANPPTEMDIDSPSPSPEAPEDSTSPANPPTEMDIDSPSPSPEAPEEIPGAPSGKTLISSATTLLKQTLLSPEIKTICGKTDNPELCESSISPLLTAAIKPDASSVLVLAIQASINATKAVMPTVNKVAAADCQELYDDAVSNLEDAINAVNESDIATVNSNLSAAMTDYGTCNDGFEESGEPNPLADVADKLHKMVSNCLAISTLIK</sequence>
<comment type="similarity">
    <text evidence="2">Belongs to the PMEI family.</text>
</comment>
<dbReference type="EMBL" id="LS974617">
    <property type="protein sequence ID" value="CAG7890837.1"/>
    <property type="molecule type" value="Genomic_DNA"/>
</dbReference>
<protein>
    <recommendedName>
        <fullName evidence="5">Pectinesterase inhibitor domain-containing protein</fullName>
    </recommendedName>
</protein>
<dbReference type="Proteomes" id="UP000264353">
    <property type="component" value="Chromosome A1"/>
</dbReference>
<dbReference type="SMART" id="SM00856">
    <property type="entry name" value="PMEI"/>
    <property type="match status" value="1"/>
</dbReference>
<dbReference type="PRINTS" id="PR01217">
    <property type="entry name" value="PRICHEXTENSN"/>
</dbReference>
<keyword evidence="4" id="KW-1133">Transmembrane helix</keyword>
<reference evidence="6 10" key="2">
    <citation type="submission" date="2021-07" db="EMBL/GenBank/DDBJ databases">
        <authorList>
            <consortium name="Genoscope - CEA"/>
            <person name="William W."/>
        </authorList>
    </citation>
    <scope>NUCLEOTIDE SEQUENCE [LARGE SCALE GENOMIC DNA]</scope>
</reference>
<dbReference type="InterPro" id="IPR035513">
    <property type="entry name" value="Invertase/methylesterase_inhib"/>
</dbReference>
<dbReference type="InterPro" id="IPR051955">
    <property type="entry name" value="PME_Inhibitor"/>
</dbReference>
<dbReference type="Gene3D" id="1.20.140.40">
    <property type="entry name" value="Invertase/pectin methylesterase inhibitor family protein"/>
    <property type="match status" value="1"/>
</dbReference>
<proteinExistence type="inferred from homology"/>
<evidence type="ECO:0000256" key="3">
    <source>
        <dbReference type="SAM" id="MobiDB-lite"/>
    </source>
</evidence>
<evidence type="ECO:0000313" key="8">
    <source>
        <dbReference type="EMBL" id="VDC77921.1"/>
    </source>
</evidence>
<evidence type="ECO:0000256" key="2">
    <source>
        <dbReference type="ARBA" id="ARBA00038471"/>
    </source>
</evidence>
<dbReference type="AlphaFoldDB" id="A0A398ATW7"/>
<dbReference type="PANTHER" id="PTHR31080">
    <property type="entry name" value="PECTINESTERASE INHIBITOR-LIKE"/>
    <property type="match status" value="1"/>
</dbReference>
<keyword evidence="4" id="KW-0812">Transmembrane</keyword>
<keyword evidence="1" id="KW-0732">Signal</keyword>
<evidence type="ECO:0000256" key="1">
    <source>
        <dbReference type="ARBA" id="ARBA00022729"/>
    </source>
</evidence>
<evidence type="ECO:0000256" key="4">
    <source>
        <dbReference type="SAM" id="Phobius"/>
    </source>
</evidence>
<dbReference type="NCBIfam" id="TIGR01614">
    <property type="entry name" value="PME_inhib"/>
    <property type="match status" value="1"/>
</dbReference>